<evidence type="ECO:0000313" key="1">
    <source>
        <dbReference type="EMBL" id="PHV70307.1"/>
    </source>
</evidence>
<protein>
    <submittedName>
        <fullName evidence="1">Uncharacterized protein</fullName>
    </submittedName>
</protein>
<proteinExistence type="predicted"/>
<organism evidence="1 2">
    <name type="scientific">Sporanaerobium hydrogeniformans</name>
    <dbReference type="NCBI Taxonomy" id="3072179"/>
    <lineage>
        <taxon>Bacteria</taxon>
        <taxon>Bacillati</taxon>
        <taxon>Bacillota</taxon>
        <taxon>Clostridia</taxon>
        <taxon>Lachnospirales</taxon>
        <taxon>Lachnospiraceae</taxon>
        <taxon>Sporanaerobium</taxon>
    </lineage>
</organism>
<dbReference type="EMBL" id="PEDL01000012">
    <property type="protein sequence ID" value="PHV70307.1"/>
    <property type="molecule type" value="Genomic_DNA"/>
</dbReference>
<dbReference type="Proteomes" id="UP000224460">
    <property type="component" value="Unassembled WGS sequence"/>
</dbReference>
<gene>
    <name evidence="1" type="ORF">CS063_11605</name>
</gene>
<evidence type="ECO:0000313" key="2">
    <source>
        <dbReference type="Proteomes" id="UP000224460"/>
    </source>
</evidence>
<name>A0AC61DCG4_9FIRM</name>
<sequence>MSKSRMSTKLAALYIVFTTLLVVVGIMAFYRYGYSNAYSQGVSNISQIVETVMKQIDSRLQTMDAVTVEVLTEGTFMTMWRKEMKDEESIYSHEIRQILMKAYMNRSDIRRVAVYTLHGEYFSTGKTTVTKEDVLKRIKMIQGKYMMNKMSSRAFVSLHYDHWDTTSDTQVFSLIKPIKDREGNTLGYIEVQQNALYIREICNVKWNDYLLDVVVFMSNGEDVFYATFDEDEREKINRLKAATKQYSKVRHLRNQVVFTSSSNYYEGRAVIALEEAILMEAFNRAMKLMILIALGLMLLTILFCILAVKSVIKPIHLLVQHMEHIDMNHLNKDLNIKMKDYETAILVGAFQKMSDRIQEYILTQKKMESVQTKTLFNALQSEMGPHFLYNSLGSIANMCEEGETEMAADACYSLTEILRYVSSYEMSEVTIGEEMEKLRSYMAIMKSRYRHRLEFELHVDEEAKDIIIPKLTYQPIVENAIKYSLMENENVIVKVFTVLLGERLYIEVKDNGCGITKEAGEKIQERINEFFSNEDVSEIVTKIQFGGLGLSGTLIRLSIFYGESFQYELQEKNDVGGTSIILSMNIKEFR</sequence>
<keyword evidence="2" id="KW-1185">Reference proteome</keyword>
<accession>A0AC61DCG4</accession>
<reference evidence="1" key="1">
    <citation type="submission" date="2017-10" db="EMBL/GenBank/DDBJ databases">
        <title>Genome sequence of cellulolytic Lachnospiraceae bacterium XHS1971 isolated from hotspring sediment.</title>
        <authorList>
            <person name="Vasudevan G."/>
            <person name="Joshi A.J."/>
            <person name="Hivarkar S."/>
            <person name="Lanjekar V.B."/>
            <person name="Dhakephalkar P.K."/>
            <person name="Dagar S."/>
        </authorList>
    </citation>
    <scope>NUCLEOTIDE SEQUENCE</scope>
    <source>
        <strain evidence="1">XHS1971</strain>
    </source>
</reference>
<comment type="caution">
    <text evidence="1">The sequence shown here is derived from an EMBL/GenBank/DDBJ whole genome shotgun (WGS) entry which is preliminary data.</text>
</comment>